<evidence type="ECO:0000313" key="4">
    <source>
        <dbReference type="EMBL" id="MFC6838454.1"/>
    </source>
</evidence>
<keyword evidence="2" id="KW-0472">Membrane</keyword>
<keyword evidence="2" id="KW-0812">Transmembrane</keyword>
<organism evidence="4 5">
    <name type="scientific">Halomarina ordinaria</name>
    <dbReference type="NCBI Taxonomy" id="3033939"/>
    <lineage>
        <taxon>Archaea</taxon>
        <taxon>Methanobacteriati</taxon>
        <taxon>Methanobacteriota</taxon>
        <taxon>Stenosarchaea group</taxon>
        <taxon>Halobacteria</taxon>
        <taxon>Halobacteriales</taxon>
        <taxon>Natronomonadaceae</taxon>
        <taxon>Halomarina</taxon>
    </lineage>
</organism>
<feature type="transmembrane region" description="Helical" evidence="2">
    <location>
        <begin position="127"/>
        <end position="149"/>
    </location>
</feature>
<proteinExistence type="predicted"/>
<dbReference type="RefSeq" id="WP_304450144.1">
    <property type="nucleotide sequence ID" value="NZ_JARRAH010000006.1"/>
</dbReference>
<reference evidence="4 5" key="1">
    <citation type="journal article" date="2019" name="Int. J. Syst. Evol. Microbiol.">
        <title>The Global Catalogue of Microorganisms (GCM) 10K type strain sequencing project: providing services to taxonomists for standard genome sequencing and annotation.</title>
        <authorList>
            <consortium name="The Broad Institute Genomics Platform"/>
            <consortium name="The Broad Institute Genome Sequencing Center for Infectious Disease"/>
            <person name="Wu L."/>
            <person name="Ma J."/>
        </authorList>
    </citation>
    <scope>NUCLEOTIDE SEQUENCE [LARGE SCALE GENOMIC DNA]</scope>
    <source>
        <strain evidence="4 5">PSRA2</strain>
    </source>
</reference>
<gene>
    <name evidence="4" type="ORF">ACFQHK_18400</name>
</gene>
<feature type="region of interest" description="Disordered" evidence="1">
    <location>
        <begin position="318"/>
        <end position="364"/>
    </location>
</feature>
<sequence>MSRRGVRSVGAIPFDLVLALVYLGAVDLLLLLNALGGPGSSLRVVLTLPAILFVPGYALAAAAFPRRAPDYDAERSTARSRASLLGRLSANAETGIDSVERAALGFGLSVALLPILGLVVAADPGPVTATTAAIVVTVLTAALALVATLRRLRVPSEDRYALPVGTWVAGVNDATDDTALDTALSVALAVSVVLAAGAFAVGLAAPKDGTQYEDFTVGVETEDGYLVQAGYPTDMNAGDSAELSFLLENNQDRATEYTVVIQQHRLDASGEVTQATELDRYRNTVEQGDSWQQEHIVTSQLDGERVRLVYLLYVDDVPENPSPDNADGQTYIEVQTPESETDPGDESEAPPESPALVAPGTGAA</sequence>
<feature type="transmembrane region" description="Helical" evidence="2">
    <location>
        <begin position="102"/>
        <end position="121"/>
    </location>
</feature>
<keyword evidence="5" id="KW-1185">Reference proteome</keyword>
<feature type="transmembrane region" description="Helical" evidence="2">
    <location>
        <begin position="12"/>
        <end position="32"/>
    </location>
</feature>
<comment type="caution">
    <text evidence="4">The sequence shown here is derived from an EMBL/GenBank/DDBJ whole genome shotgun (WGS) entry which is preliminary data.</text>
</comment>
<accession>A0ABD5UDN0</accession>
<keyword evidence="2" id="KW-1133">Transmembrane helix</keyword>
<feature type="transmembrane region" description="Helical" evidence="2">
    <location>
        <begin position="44"/>
        <end position="65"/>
    </location>
</feature>
<dbReference type="InterPro" id="IPR011674">
    <property type="entry name" value="DUF1616"/>
</dbReference>
<feature type="compositionally biased region" description="Acidic residues" evidence="1">
    <location>
        <begin position="339"/>
        <end position="349"/>
    </location>
</feature>
<dbReference type="EMBL" id="JBHSXM010000006">
    <property type="protein sequence ID" value="MFC6838454.1"/>
    <property type="molecule type" value="Genomic_DNA"/>
</dbReference>
<evidence type="ECO:0000256" key="1">
    <source>
        <dbReference type="SAM" id="MobiDB-lite"/>
    </source>
</evidence>
<evidence type="ECO:0000259" key="3">
    <source>
        <dbReference type="Pfam" id="PF07760"/>
    </source>
</evidence>
<feature type="domain" description="DUF1616" evidence="3">
    <location>
        <begin position="28"/>
        <end position="334"/>
    </location>
</feature>
<dbReference type="AlphaFoldDB" id="A0ABD5UDN0"/>
<name>A0ABD5UDN0_9EURY</name>
<evidence type="ECO:0000256" key="2">
    <source>
        <dbReference type="SAM" id="Phobius"/>
    </source>
</evidence>
<dbReference type="Pfam" id="PF07760">
    <property type="entry name" value="DUF1616"/>
    <property type="match status" value="1"/>
</dbReference>
<protein>
    <submittedName>
        <fullName evidence="4">DUF1616 domain-containing protein</fullName>
    </submittedName>
</protein>
<dbReference type="Proteomes" id="UP001596406">
    <property type="component" value="Unassembled WGS sequence"/>
</dbReference>
<evidence type="ECO:0000313" key="5">
    <source>
        <dbReference type="Proteomes" id="UP001596406"/>
    </source>
</evidence>